<reference evidence="1" key="1">
    <citation type="journal article" date="2023" name="G3 (Bethesda)">
        <title>A reference genome for the long-term kleptoplast-retaining sea slug Elysia crispata morphotype clarki.</title>
        <authorList>
            <person name="Eastman K.E."/>
            <person name="Pendleton A.L."/>
            <person name="Shaikh M.A."/>
            <person name="Suttiyut T."/>
            <person name="Ogas R."/>
            <person name="Tomko P."/>
            <person name="Gavelis G."/>
            <person name="Widhalm J.R."/>
            <person name="Wisecaver J.H."/>
        </authorList>
    </citation>
    <scope>NUCLEOTIDE SEQUENCE</scope>
    <source>
        <strain evidence="1">ECLA1</strain>
    </source>
</reference>
<name>A0AAE0XQW3_9GAST</name>
<proteinExistence type="predicted"/>
<comment type="caution">
    <text evidence="1">The sequence shown here is derived from an EMBL/GenBank/DDBJ whole genome shotgun (WGS) entry which is preliminary data.</text>
</comment>
<dbReference type="Proteomes" id="UP001283361">
    <property type="component" value="Unassembled WGS sequence"/>
</dbReference>
<organism evidence="1 2">
    <name type="scientific">Elysia crispata</name>
    <name type="common">lettuce slug</name>
    <dbReference type="NCBI Taxonomy" id="231223"/>
    <lineage>
        <taxon>Eukaryota</taxon>
        <taxon>Metazoa</taxon>
        <taxon>Spiralia</taxon>
        <taxon>Lophotrochozoa</taxon>
        <taxon>Mollusca</taxon>
        <taxon>Gastropoda</taxon>
        <taxon>Heterobranchia</taxon>
        <taxon>Euthyneura</taxon>
        <taxon>Panpulmonata</taxon>
        <taxon>Sacoglossa</taxon>
        <taxon>Placobranchoidea</taxon>
        <taxon>Plakobranchidae</taxon>
        <taxon>Elysia</taxon>
    </lineage>
</organism>
<sequence length="172" mass="18869">MGRYIANNGKKSGDSLTKIELELEILTCSKNQGNPSFPLPFYRSFSHNPDMFANLPQGAARGANLHTVIACFPGQPSRLYLPVPDCSGREEFLDARFSFWRTGVYSLRGCRTQQQSVMSSPGVQSYGLARKMTQKEAISLPSSASSHRDKLSKAIGSREQVAVSSLSNNKCC</sequence>
<accession>A0AAE0XQW3</accession>
<dbReference type="EMBL" id="JAWDGP010007804">
    <property type="protein sequence ID" value="KAK3704196.1"/>
    <property type="molecule type" value="Genomic_DNA"/>
</dbReference>
<gene>
    <name evidence="1" type="ORF">RRG08_066827</name>
</gene>
<protein>
    <submittedName>
        <fullName evidence="1">Uncharacterized protein</fullName>
    </submittedName>
</protein>
<keyword evidence="2" id="KW-1185">Reference proteome</keyword>
<dbReference type="AlphaFoldDB" id="A0AAE0XQW3"/>
<evidence type="ECO:0000313" key="2">
    <source>
        <dbReference type="Proteomes" id="UP001283361"/>
    </source>
</evidence>
<evidence type="ECO:0000313" key="1">
    <source>
        <dbReference type="EMBL" id="KAK3704196.1"/>
    </source>
</evidence>